<organism evidence="1 2">
    <name type="scientific">Streptomyces olivaceiscleroticus</name>
    <dbReference type="NCBI Taxonomy" id="68245"/>
    <lineage>
        <taxon>Bacteria</taxon>
        <taxon>Bacillati</taxon>
        <taxon>Actinomycetota</taxon>
        <taxon>Actinomycetes</taxon>
        <taxon>Kitasatosporales</taxon>
        <taxon>Streptomycetaceae</taxon>
        <taxon>Streptomyces</taxon>
    </lineage>
</organism>
<evidence type="ECO:0000313" key="1">
    <source>
        <dbReference type="EMBL" id="GAA0451897.1"/>
    </source>
</evidence>
<accession>A0ABP3JFD0</accession>
<dbReference type="Proteomes" id="UP001500909">
    <property type="component" value="Unassembled WGS sequence"/>
</dbReference>
<dbReference type="EMBL" id="BAAABY010000009">
    <property type="protein sequence ID" value="GAA0451897.1"/>
    <property type="molecule type" value="Genomic_DNA"/>
</dbReference>
<evidence type="ECO:0000313" key="2">
    <source>
        <dbReference type="Proteomes" id="UP001500909"/>
    </source>
</evidence>
<gene>
    <name evidence="1" type="ORF">GCM10010361_14980</name>
</gene>
<comment type="caution">
    <text evidence="1">The sequence shown here is derived from an EMBL/GenBank/DDBJ whole genome shotgun (WGS) entry which is preliminary data.</text>
</comment>
<proteinExistence type="predicted"/>
<reference evidence="2" key="1">
    <citation type="journal article" date="2019" name="Int. J. Syst. Evol. Microbiol.">
        <title>The Global Catalogue of Microorganisms (GCM) 10K type strain sequencing project: providing services to taxonomists for standard genome sequencing and annotation.</title>
        <authorList>
            <consortium name="The Broad Institute Genomics Platform"/>
            <consortium name="The Broad Institute Genome Sequencing Center for Infectious Disease"/>
            <person name="Wu L."/>
            <person name="Ma J."/>
        </authorList>
    </citation>
    <scope>NUCLEOTIDE SEQUENCE [LARGE SCALE GENOMIC DNA]</scope>
    <source>
        <strain evidence="2">JCM 4805</strain>
    </source>
</reference>
<name>A0ABP3JFD0_9ACTN</name>
<keyword evidence="2" id="KW-1185">Reference proteome</keyword>
<protein>
    <submittedName>
        <fullName evidence="1">Uncharacterized protein</fullName>
    </submittedName>
</protein>
<sequence>MGKVKDGAVDVDAAAAGAGGRVVNRARRAGATSGASPPTSWGCSSQWAQTPITDAYTLDVCYL</sequence>